<keyword evidence="1" id="KW-0472">Membrane</keyword>
<comment type="caution">
    <text evidence="3">The sequence shown here is derived from an EMBL/GenBank/DDBJ whole genome shotgun (WGS) entry which is preliminary data.</text>
</comment>
<evidence type="ECO:0000313" key="4">
    <source>
        <dbReference type="Proteomes" id="UP000257131"/>
    </source>
</evidence>
<reference evidence="3 4" key="1">
    <citation type="journal article" date="2017" name="Int. J. Syst. Evol. Microbiol.">
        <title>Rhodosalinus sediminis gen. nov., sp. nov., isolated from marine saltern.</title>
        <authorList>
            <person name="Guo L.Y."/>
            <person name="Ling S.K."/>
            <person name="Li C.M."/>
            <person name="Chen G.J."/>
            <person name="Du Z.J."/>
        </authorList>
    </citation>
    <scope>NUCLEOTIDE SEQUENCE [LARGE SCALE GENOMIC DNA]</scope>
    <source>
        <strain evidence="3 4">WDN1C137</strain>
    </source>
</reference>
<dbReference type="InterPro" id="IPR028087">
    <property type="entry name" value="Tad_N"/>
</dbReference>
<keyword evidence="1" id="KW-0812">Transmembrane</keyword>
<dbReference type="EMBL" id="QOHR01000017">
    <property type="protein sequence ID" value="REC55606.1"/>
    <property type="molecule type" value="Genomic_DNA"/>
</dbReference>
<dbReference type="Pfam" id="PF13400">
    <property type="entry name" value="Tad"/>
    <property type="match status" value="1"/>
</dbReference>
<dbReference type="Proteomes" id="UP000257131">
    <property type="component" value="Unassembled WGS sequence"/>
</dbReference>
<keyword evidence="1" id="KW-1133">Transmembrane helix</keyword>
<evidence type="ECO:0000259" key="2">
    <source>
        <dbReference type="Pfam" id="PF13400"/>
    </source>
</evidence>
<sequence>MTEMVGTHARRDHSPRRAVAASRLLTRRMRRFRRGEDGALAIWSIFMVLMMLMMAGLGIDFMMNEMRRTQLQGTLDRAVLAAADLDQTLDPEAVVQDYFDKAGLGDDLLAVEPVSGLNFRTVSAQAVTQSDPILLQLAGVERLTAPASGTAEEVIPNTEISLVLDISGSMRWSERMARLKPAAQDFISTVLEDDAARTTSVNVVPYAGQTNPGRVMFDYLAGQRYAASGGDYFPEWPQDISNVVLHYDRDGDGAIDYAAKVDGFPDADQASHRGNDLDAFFGLVTDFVARRSAEIDSATVPQGASIRGGEKEAAFFAYAADENGPRPDAGPTENTGSGPDLELAYSDFDAAAMPDPASCLEMRAGDFDDLGLPPAGRPQVPHFMFWPIAADVMDWGWCPEDDTRIQYAQNDAAALNGFIGDMRMHDGTGTHYAMKWALALLDPATRPAFAQLNAAGQVPDGFDDRPSDWNAEGWRKVIVLMTDGQITPQVRPSDPLDVTNATVELQNQPGEARTEITGESTNVQSFYDQCDLAKANGVTVYTIAFEAPSDAQRQMRTCASSPSHYFNVEGLEIADAFDAIAHQINQLRLTQ</sequence>
<dbReference type="Gene3D" id="3.40.50.410">
    <property type="entry name" value="von Willebrand factor, type A domain"/>
    <property type="match status" value="2"/>
</dbReference>
<proteinExistence type="predicted"/>
<dbReference type="AlphaFoldDB" id="A0A3D9BQ71"/>
<evidence type="ECO:0000313" key="3">
    <source>
        <dbReference type="EMBL" id="REC55606.1"/>
    </source>
</evidence>
<protein>
    <submittedName>
        <fullName evidence="3">VWA domain-containing protein</fullName>
    </submittedName>
</protein>
<accession>A0A3D9BQ71</accession>
<evidence type="ECO:0000256" key="1">
    <source>
        <dbReference type="SAM" id="Phobius"/>
    </source>
</evidence>
<feature type="transmembrane region" description="Helical" evidence="1">
    <location>
        <begin position="38"/>
        <end position="59"/>
    </location>
</feature>
<dbReference type="InterPro" id="IPR036465">
    <property type="entry name" value="vWFA_dom_sf"/>
</dbReference>
<gene>
    <name evidence="3" type="ORF">DRV84_11345</name>
</gene>
<feature type="domain" description="Putative Flp pilus-assembly TadG-like N-terminal" evidence="2">
    <location>
        <begin position="38"/>
        <end position="83"/>
    </location>
</feature>
<name>A0A3D9BQ71_9RHOB</name>
<dbReference type="SUPFAM" id="SSF53300">
    <property type="entry name" value="vWA-like"/>
    <property type="match status" value="1"/>
</dbReference>
<keyword evidence="4" id="KW-1185">Reference proteome</keyword>
<organism evidence="3 4">
    <name type="scientific">Rhodosalinus sediminis</name>
    <dbReference type="NCBI Taxonomy" id="1940533"/>
    <lineage>
        <taxon>Bacteria</taxon>
        <taxon>Pseudomonadati</taxon>
        <taxon>Pseudomonadota</taxon>
        <taxon>Alphaproteobacteria</taxon>
        <taxon>Rhodobacterales</taxon>
        <taxon>Paracoccaceae</taxon>
        <taxon>Rhodosalinus</taxon>
    </lineage>
</organism>